<protein>
    <submittedName>
        <fullName evidence="2">Uncharacterized protein</fullName>
    </submittedName>
</protein>
<keyword evidence="3" id="KW-1185">Reference proteome</keyword>
<proteinExistence type="predicted"/>
<evidence type="ECO:0000313" key="2">
    <source>
        <dbReference type="EMBL" id="GAA4803050.1"/>
    </source>
</evidence>
<sequence>MPRVVTVRSMQRVVGLLALALVLFWIIDSPQSAAATVSSILAILASFAASLVTFVTALF</sequence>
<feature type="transmembrane region" description="Helical" evidence="1">
    <location>
        <begin position="12"/>
        <end position="27"/>
    </location>
</feature>
<organism evidence="2 3">
    <name type="scientific">Actinomycetospora chlora</name>
    <dbReference type="NCBI Taxonomy" id="663608"/>
    <lineage>
        <taxon>Bacteria</taxon>
        <taxon>Bacillati</taxon>
        <taxon>Actinomycetota</taxon>
        <taxon>Actinomycetes</taxon>
        <taxon>Pseudonocardiales</taxon>
        <taxon>Pseudonocardiaceae</taxon>
        <taxon>Actinomycetospora</taxon>
    </lineage>
</organism>
<gene>
    <name evidence="2" type="ORF">GCM10023200_45330</name>
</gene>
<dbReference type="EMBL" id="BAABHO010000044">
    <property type="protein sequence ID" value="GAA4803050.1"/>
    <property type="molecule type" value="Genomic_DNA"/>
</dbReference>
<keyword evidence="1" id="KW-0812">Transmembrane</keyword>
<evidence type="ECO:0000313" key="3">
    <source>
        <dbReference type="Proteomes" id="UP001500928"/>
    </source>
</evidence>
<evidence type="ECO:0000256" key="1">
    <source>
        <dbReference type="SAM" id="Phobius"/>
    </source>
</evidence>
<accession>A0ABP9C273</accession>
<comment type="caution">
    <text evidence="2">The sequence shown here is derived from an EMBL/GenBank/DDBJ whole genome shotgun (WGS) entry which is preliminary data.</text>
</comment>
<keyword evidence="1" id="KW-1133">Transmembrane helix</keyword>
<reference evidence="3" key="1">
    <citation type="journal article" date="2019" name="Int. J. Syst. Evol. Microbiol.">
        <title>The Global Catalogue of Microorganisms (GCM) 10K type strain sequencing project: providing services to taxonomists for standard genome sequencing and annotation.</title>
        <authorList>
            <consortium name="The Broad Institute Genomics Platform"/>
            <consortium name="The Broad Institute Genome Sequencing Center for Infectious Disease"/>
            <person name="Wu L."/>
            <person name="Ma J."/>
        </authorList>
    </citation>
    <scope>NUCLEOTIDE SEQUENCE [LARGE SCALE GENOMIC DNA]</scope>
    <source>
        <strain evidence="3">JCM 17979</strain>
    </source>
</reference>
<feature type="transmembrane region" description="Helical" evidence="1">
    <location>
        <begin position="33"/>
        <end position="58"/>
    </location>
</feature>
<name>A0ABP9C273_9PSEU</name>
<keyword evidence="1" id="KW-0472">Membrane</keyword>
<dbReference type="Proteomes" id="UP001500928">
    <property type="component" value="Unassembled WGS sequence"/>
</dbReference>